<name>A0A085BEA5_9FLAO</name>
<protein>
    <recommendedName>
        <fullName evidence="1">Glycosyltransferase 2-like domain-containing protein</fullName>
    </recommendedName>
</protein>
<dbReference type="OrthoDB" id="9802649at2"/>
<sequence length="320" mass="37736">MKTSVAICTYNGERFLKQQLDSILNQSHPVDEIIVCDDRSTDSTVSILNVYAEKHPGIFKIHINEQNLQSVKNFEKAISLCENEIIFLCDQDDIWVPNKVERILKTFEENKEISVICTNGYGIDAENKELDIISLWDIPKSVRAKGYRFDYFNILNLIDNFCTGATMAIKKDIKKDIMPFPIIDNVHHDGWIALVAVLQDKLFFLDEKLIYYRRHDSQQVGNVFFKNTEKEKKDITNYFSIDREVKSFKEYKRFLKRFAIKYKENLILSEKLPLQSAYFDANLKELKKRFDNNYNEMTSKFPVRSFFLEIADFILRKRKI</sequence>
<organism evidence="2 3">
    <name type="scientific">Epilithonimonas lactis</name>
    <dbReference type="NCBI Taxonomy" id="421072"/>
    <lineage>
        <taxon>Bacteria</taxon>
        <taxon>Pseudomonadati</taxon>
        <taxon>Bacteroidota</taxon>
        <taxon>Flavobacteriia</taxon>
        <taxon>Flavobacteriales</taxon>
        <taxon>Weeksellaceae</taxon>
        <taxon>Chryseobacterium group</taxon>
        <taxon>Epilithonimonas</taxon>
    </lineage>
</organism>
<dbReference type="Proteomes" id="UP000028623">
    <property type="component" value="Unassembled WGS sequence"/>
</dbReference>
<proteinExistence type="predicted"/>
<feature type="domain" description="Glycosyltransferase 2-like" evidence="1">
    <location>
        <begin position="4"/>
        <end position="174"/>
    </location>
</feature>
<dbReference type="STRING" id="421072.SAMN04488097_0107"/>
<accession>A0A085BEA5</accession>
<dbReference type="InterPro" id="IPR001173">
    <property type="entry name" value="Glyco_trans_2-like"/>
</dbReference>
<dbReference type="Gene3D" id="3.90.550.10">
    <property type="entry name" value="Spore Coat Polysaccharide Biosynthesis Protein SpsA, Chain A"/>
    <property type="match status" value="1"/>
</dbReference>
<reference evidence="2 3" key="1">
    <citation type="submission" date="2014-07" db="EMBL/GenBank/DDBJ databases">
        <title>Epilithonimonas lactis LMG 22401 Genome.</title>
        <authorList>
            <person name="Pipes S.E."/>
            <person name="Stropko S.J."/>
        </authorList>
    </citation>
    <scope>NUCLEOTIDE SEQUENCE [LARGE SCALE GENOMIC DNA]</scope>
    <source>
        <strain evidence="2 3">LMG 24401</strain>
    </source>
</reference>
<gene>
    <name evidence="2" type="ORF">IO89_11175</name>
</gene>
<dbReference type="EMBL" id="JPLY01000004">
    <property type="protein sequence ID" value="KFC20800.1"/>
    <property type="molecule type" value="Genomic_DNA"/>
</dbReference>
<dbReference type="RefSeq" id="WP_034976353.1">
    <property type="nucleotide sequence ID" value="NZ_FOFI01000001.1"/>
</dbReference>
<dbReference type="PANTHER" id="PTHR22916">
    <property type="entry name" value="GLYCOSYLTRANSFERASE"/>
    <property type="match status" value="1"/>
</dbReference>
<dbReference type="GO" id="GO:0016758">
    <property type="term" value="F:hexosyltransferase activity"/>
    <property type="evidence" value="ECO:0007669"/>
    <property type="project" value="UniProtKB-ARBA"/>
</dbReference>
<dbReference type="SUPFAM" id="SSF53448">
    <property type="entry name" value="Nucleotide-diphospho-sugar transferases"/>
    <property type="match status" value="1"/>
</dbReference>
<dbReference type="PANTHER" id="PTHR22916:SF3">
    <property type="entry name" value="UDP-GLCNAC:BETAGAL BETA-1,3-N-ACETYLGLUCOSAMINYLTRANSFERASE-LIKE PROTEIN 1"/>
    <property type="match status" value="1"/>
</dbReference>
<dbReference type="Pfam" id="PF00535">
    <property type="entry name" value="Glycos_transf_2"/>
    <property type="match status" value="1"/>
</dbReference>
<evidence type="ECO:0000313" key="2">
    <source>
        <dbReference type="EMBL" id="KFC20800.1"/>
    </source>
</evidence>
<dbReference type="CDD" id="cd04196">
    <property type="entry name" value="GT_2_like_d"/>
    <property type="match status" value="1"/>
</dbReference>
<comment type="caution">
    <text evidence="2">The sequence shown here is derived from an EMBL/GenBank/DDBJ whole genome shotgun (WGS) entry which is preliminary data.</text>
</comment>
<keyword evidence="3" id="KW-1185">Reference proteome</keyword>
<evidence type="ECO:0000313" key="3">
    <source>
        <dbReference type="Proteomes" id="UP000028623"/>
    </source>
</evidence>
<dbReference type="InterPro" id="IPR029044">
    <property type="entry name" value="Nucleotide-diphossugar_trans"/>
</dbReference>
<dbReference type="AlphaFoldDB" id="A0A085BEA5"/>
<evidence type="ECO:0000259" key="1">
    <source>
        <dbReference type="Pfam" id="PF00535"/>
    </source>
</evidence>
<dbReference type="eggNOG" id="COG1216">
    <property type="taxonomic scope" value="Bacteria"/>
</dbReference>